<dbReference type="EMBL" id="EQ974395">
    <property type="protein sequence ID" value="EEF29787.1"/>
    <property type="molecule type" value="Genomic_DNA"/>
</dbReference>
<reference evidence="2" key="1">
    <citation type="journal article" date="2010" name="Nat. Biotechnol.">
        <title>Draft genome sequence of the oilseed species Ricinus communis.</title>
        <authorList>
            <person name="Chan A.P."/>
            <person name="Crabtree J."/>
            <person name="Zhao Q."/>
            <person name="Lorenzi H."/>
            <person name="Orvis J."/>
            <person name="Puiu D."/>
            <person name="Melake-Berhan A."/>
            <person name="Jones K.M."/>
            <person name="Redman J."/>
            <person name="Chen G."/>
            <person name="Cahoon E.B."/>
            <person name="Gedil M."/>
            <person name="Stanke M."/>
            <person name="Haas B.J."/>
            <person name="Wortman J.R."/>
            <person name="Fraser-Liggett C.M."/>
            <person name="Ravel J."/>
            <person name="Rabinowicz P.D."/>
        </authorList>
    </citation>
    <scope>NUCLEOTIDE SEQUENCE [LARGE SCALE GENOMIC DNA]</scope>
    <source>
        <strain evidence="2">cv. Hale</strain>
    </source>
</reference>
<protein>
    <submittedName>
        <fullName evidence="1">Uncharacterized protein</fullName>
    </submittedName>
</protein>
<dbReference type="InParanoid" id="B9T2X1"/>
<evidence type="ECO:0000313" key="1">
    <source>
        <dbReference type="EMBL" id="EEF29787.1"/>
    </source>
</evidence>
<keyword evidence="2" id="KW-1185">Reference proteome</keyword>
<evidence type="ECO:0000313" key="2">
    <source>
        <dbReference type="Proteomes" id="UP000008311"/>
    </source>
</evidence>
<proteinExistence type="predicted"/>
<dbReference type="AlphaFoldDB" id="B9T2X1"/>
<sequence>MNYPKPAFAAVARTIYDGRDHHTSALISHGRKRGGLNYMDCLHLPSSATGFACVGVSSSSFLVIIRASPDSALRSTKTDKHAKRKFRRDGETQQLPVGAGISLLLHKLIPPNQSYL</sequence>
<gene>
    <name evidence="1" type="ORF">RCOM_0158630</name>
</gene>
<dbReference type="Proteomes" id="UP000008311">
    <property type="component" value="Unassembled WGS sequence"/>
</dbReference>
<accession>B9T2X1</accession>
<name>B9T2X1_RICCO</name>
<organism evidence="1 2">
    <name type="scientific">Ricinus communis</name>
    <name type="common">Castor bean</name>
    <dbReference type="NCBI Taxonomy" id="3988"/>
    <lineage>
        <taxon>Eukaryota</taxon>
        <taxon>Viridiplantae</taxon>
        <taxon>Streptophyta</taxon>
        <taxon>Embryophyta</taxon>
        <taxon>Tracheophyta</taxon>
        <taxon>Spermatophyta</taxon>
        <taxon>Magnoliopsida</taxon>
        <taxon>eudicotyledons</taxon>
        <taxon>Gunneridae</taxon>
        <taxon>Pentapetalae</taxon>
        <taxon>rosids</taxon>
        <taxon>fabids</taxon>
        <taxon>Malpighiales</taxon>
        <taxon>Euphorbiaceae</taxon>
        <taxon>Acalyphoideae</taxon>
        <taxon>Acalypheae</taxon>
        <taxon>Ricinus</taxon>
    </lineage>
</organism>